<dbReference type="InterPro" id="IPR011992">
    <property type="entry name" value="EF-hand-dom_pair"/>
</dbReference>
<name>A0A9I9CX32_CUCME</name>
<keyword evidence="3" id="KW-0106">Calcium</keyword>
<dbReference type="SUPFAM" id="SSF47473">
    <property type="entry name" value="EF-hand"/>
    <property type="match status" value="1"/>
</dbReference>
<evidence type="ECO:0000256" key="1">
    <source>
        <dbReference type="ARBA" id="ARBA00022723"/>
    </source>
</evidence>
<dbReference type="CDD" id="cd00051">
    <property type="entry name" value="EFh"/>
    <property type="match status" value="1"/>
</dbReference>
<dbReference type="PROSITE" id="PS50222">
    <property type="entry name" value="EF_HAND_2"/>
    <property type="match status" value="2"/>
</dbReference>
<dbReference type="InterPro" id="IPR002048">
    <property type="entry name" value="EF_hand_dom"/>
</dbReference>
<dbReference type="SMART" id="SM00054">
    <property type="entry name" value="EFh"/>
    <property type="match status" value="2"/>
</dbReference>
<dbReference type="InterPro" id="IPR018247">
    <property type="entry name" value="EF_Hand_1_Ca_BS"/>
</dbReference>
<dbReference type="Pfam" id="PF13499">
    <property type="entry name" value="EF-hand_7"/>
    <property type="match status" value="1"/>
</dbReference>
<evidence type="ECO:0000259" key="4">
    <source>
        <dbReference type="PROSITE" id="PS50222"/>
    </source>
</evidence>
<evidence type="ECO:0000313" key="5">
    <source>
        <dbReference type="EnsemblPlants" id="MELO3C009858.2.1"/>
    </source>
</evidence>
<dbReference type="AlphaFoldDB" id="A0A9I9CX32"/>
<feature type="domain" description="EF-hand" evidence="4">
    <location>
        <begin position="178"/>
        <end position="212"/>
    </location>
</feature>
<keyword evidence="2" id="KW-0677">Repeat</keyword>
<proteinExistence type="predicted"/>
<dbReference type="InterPro" id="IPR039647">
    <property type="entry name" value="EF_hand_pair_protein_CML-like"/>
</dbReference>
<protein>
    <recommendedName>
        <fullName evidence="4">EF-hand domain-containing protein</fullName>
    </recommendedName>
</protein>
<dbReference type="EnsemblPlants" id="MELO3C009858.2.1">
    <property type="protein sequence ID" value="MELO3C009858.2.1"/>
    <property type="gene ID" value="MELO3C009858.2"/>
</dbReference>
<dbReference type="PANTHER" id="PTHR10891">
    <property type="entry name" value="EF-HAND CALCIUM-BINDING DOMAIN CONTAINING PROTEIN"/>
    <property type="match status" value="1"/>
</dbReference>
<evidence type="ECO:0000256" key="3">
    <source>
        <dbReference type="ARBA" id="ARBA00022837"/>
    </source>
</evidence>
<sequence>MFFRLEYHLITMQTQVTNAVKSVQLDPSPLVFVDWISNLPILFNFAGRIHELIRSLPYWSILQSQYSKEKALSQSNCSSQSDDKIIITTQQNCSMSREEVRFVMEKLELFWREENDDDDDDEEIGASDEIIRGMFEENEPSLEELKQTFNVFDRNKDGFIDEHELFIVLSLLESNKGIFIHDCKTMIARFDLNNDGKIDFHEFVKFMEVALC</sequence>
<organism evidence="5">
    <name type="scientific">Cucumis melo</name>
    <name type="common">Muskmelon</name>
    <dbReference type="NCBI Taxonomy" id="3656"/>
    <lineage>
        <taxon>Eukaryota</taxon>
        <taxon>Viridiplantae</taxon>
        <taxon>Streptophyta</taxon>
        <taxon>Embryophyta</taxon>
        <taxon>Tracheophyta</taxon>
        <taxon>Spermatophyta</taxon>
        <taxon>Magnoliopsida</taxon>
        <taxon>eudicotyledons</taxon>
        <taxon>Gunneridae</taxon>
        <taxon>Pentapetalae</taxon>
        <taxon>rosids</taxon>
        <taxon>fabids</taxon>
        <taxon>Cucurbitales</taxon>
        <taxon>Cucurbitaceae</taxon>
        <taxon>Benincaseae</taxon>
        <taxon>Cucumis</taxon>
    </lineage>
</organism>
<evidence type="ECO:0000256" key="2">
    <source>
        <dbReference type="ARBA" id="ARBA00022737"/>
    </source>
</evidence>
<feature type="domain" description="EF-hand" evidence="4">
    <location>
        <begin position="140"/>
        <end position="175"/>
    </location>
</feature>
<reference evidence="5" key="1">
    <citation type="submission" date="2023-03" db="UniProtKB">
        <authorList>
            <consortium name="EnsemblPlants"/>
        </authorList>
    </citation>
    <scope>IDENTIFICATION</scope>
</reference>
<dbReference type="Gene3D" id="1.10.238.10">
    <property type="entry name" value="EF-hand"/>
    <property type="match status" value="1"/>
</dbReference>
<dbReference type="GO" id="GO:0005509">
    <property type="term" value="F:calcium ion binding"/>
    <property type="evidence" value="ECO:0007669"/>
    <property type="project" value="InterPro"/>
</dbReference>
<keyword evidence="1" id="KW-0479">Metal-binding</keyword>
<accession>A0A9I9CX32</accession>
<dbReference type="PROSITE" id="PS00018">
    <property type="entry name" value="EF_HAND_1"/>
    <property type="match status" value="2"/>
</dbReference>
<dbReference type="Gramene" id="MELO3C009858.2.1">
    <property type="protein sequence ID" value="MELO3C009858.2.1"/>
    <property type="gene ID" value="MELO3C009858.2"/>
</dbReference>